<accession>A0ABD1X7G5</accession>
<evidence type="ECO:0000256" key="4">
    <source>
        <dbReference type="ARBA" id="ARBA00022448"/>
    </source>
</evidence>
<keyword evidence="4" id="KW-0813">Transport</keyword>
<dbReference type="GO" id="GO:0005886">
    <property type="term" value="C:plasma membrane"/>
    <property type="evidence" value="ECO:0007669"/>
    <property type="project" value="UniProtKB-SubCell"/>
</dbReference>
<dbReference type="EMBL" id="JBFOLJ010000001">
    <property type="protein sequence ID" value="KAL2557909.1"/>
    <property type="molecule type" value="Genomic_DNA"/>
</dbReference>
<evidence type="ECO:0000256" key="2">
    <source>
        <dbReference type="ARBA" id="ARBA00004236"/>
    </source>
</evidence>
<evidence type="ECO:0000256" key="5">
    <source>
        <dbReference type="ARBA" id="ARBA00022475"/>
    </source>
</evidence>
<feature type="compositionally biased region" description="Basic and acidic residues" evidence="8">
    <location>
        <begin position="24"/>
        <end position="37"/>
    </location>
</feature>
<evidence type="ECO:0000256" key="7">
    <source>
        <dbReference type="ARBA" id="ARBA00023294"/>
    </source>
</evidence>
<feature type="compositionally biased region" description="Low complexity" evidence="8">
    <location>
        <begin position="92"/>
        <end position="104"/>
    </location>
</feature>
<reference evidence="10" key="1">
    <citation type="submission" date="2024-07" db="EMBL/GenBank/DDBJ databases">
        <title>Two chromosome-level genome assemblies of Korean endemic species Abeliophyllum distichum and Forsythia ovata (Oleaceae).</title>
        <authorList>
            <person name="Jang H."/>
        </authorList>
    </citation>
    <scope>NUCLEOTIDE SEQUENCE [LARGE SCALE GENOMIC DNA]</scope>
</reference>
<feature type="region of interest" description="Disordered" evidence="8">
    <location>
        <begin position="70"/>
        <end position="104"/>
    </location>
</feature>
<gene>
    <name evidence="9" type="ORF">Fot_02648</name>
</gene>
<dbReference type="PANTHER" id="PTHR33541:SF12">
    <property type="entry name" value="PROTEIN BIG GRAIN 1-LIKE A"/>
    <property type="match status" value="1"/>
</dbReference>
<sequence>MQAGMTELGPNMSPTKTKNSDVTVSRHELDHNQRLDGLEDYANLNKVKQPFSPGARLTNFINSLFANANSKKTKKSSPNGGFEDSKMETKSKSQQGSSTCSSASSLSRSCLINNSSKPVEKMGIGNRRTVRFHPVSVIVDEDSNSLPYAHKSVKKLKFLINLESHHCLQTSDLVQERTTEEFKIRLEFIQKPVLIKRRMIS</sequence>
<comment type="caution">
    <text evidence="9">The sequence shown here is derived from an EMBL/GenBank/DDBJ whole genome shotgun (WGS) entry which is preliminary data.</text>
</comment>
<keyword evidence="5" id="KW-1003">Cell membrane</keyword>
<evidence type="ECO:0000256" key="6">
    <source>
        <dbReference type="ARBA" id="ARBA00023136"/>
    </source>
</evidence>
<protein>
    <submittedName>
        <fullName evidence="9">Uncharacterized protein</fullName>
    </submittedName>
</protein>
<comment type="similarity">
    <text evidence="3">Belongs to the BIG GRAIN 1 (BG1) plant protein family.</text>
</comment>
<comment type="function">
    <text evidence="1">Involved in auxin transport. Regulator of the auxin signaling pathway.</text>
</comment>
<feature type="region of interest" description="Disordered" evidence="8">
    <location>
        <begin position="1"/>
        <end position="38"/>
    </location>
</feature>
<dbReference type="GO" id="GO:0009734">
    <property type="term" value="P:auxin-activated signaling pathway"/>
    <property type="evidence" value="ECO:0007669"/>
    <property type="project" value="UniProtKB-KW"/>
</dbReference>
<keyword evidence="7" id="KW-0927">Auxin signaling pathway</keyword>
<evidence type="ECO:0000313" key="10">
    <source>
        <dbReference type="Proteomes" id="UP001604277"/>
    </source>
</evidence>
<evidence type="ECO:0000256" key="8">
    <source>
        <dbReference type="SAM" id="MobiDB-lite"/>
    </source>
</evidence>
<evidence type="ECO:0000256" key="1">
    <source>
        <dbReference type="ARBA" id="ARBA00002281"/>
    </source>
</evidence>
<evidence type="ECO:0000313" key="9">
    <source>
        <dbReference type="EMBL" id="KAL2557909.1"/>
    </source>
</evidence>
<organism evidence="9 10">
    <name type="scientific">Forsythia ovata</name>
    <dbReference type="NCBI Taxonomy" id="205694"/>
    <lineage>
        <taxon>Eukaryota</taxon>
        <taxon>Viridiplantae</taxon>
        <taxon>Streptophyta</taxon>
        <taxon>Embryophyta</taxon>
        <taxon>Tracheophyta</taxon>
        <taxon>Spermatophyta</taxon>
        <taxon>Magnoliopsida</taxon>
        <taxon>eudicotyledons</taxon>
        <taxon>Gunneridae</taxon>
        <taxon>Pentapetalae</taxon>
        <taxon>asterids</taxon>
        <taxon>lamiids</taxon>
        <taxon>Lamiales</taxon>
        <taxon>Oleaceae</taxon>
        <taxon>Forsythieae</taxon>
        <taxon>Forsythia</taxon>
    </lineage>
</organism>
<keyword evidence="10" id="KW-1185">Reference proteome</keyword>
<dbReference type="PANTHER" id="PTHR33541">
    <property type="entry name" value="PROTEIN BIG GRAIN 1-LIKE A-RELATED"/>
    <property type="match status" value="1"/>
</dbReference>
<feature type="compositionally biased region" description="Polar residues" evidence="8">
    <location>
        <begin position="12"/>
        <end position="23"/>
    </location>
</feature>
<dbReference type="AlphaFoldDB" id="A0ABD1X7G5"/>
<comment type="subcellular location">
    <subcellularLocation>
        <location evidence="2">Cell membrane</location>
    </subcellularLocation>
</comment>
<name>A0ABD1X7G5_9LAMI</name>
<dbReference type="Proteomes" id="UP001604277">
    <property type="component" value="Unassembled WGS sequence"/>
</dbReference>
<keyword evidence="6" id="KW-0472">Membrane</keyword>
<dbReference type="InterPro" id="IPR039621">
    <property type="entry name" value="BG1-like"/>
</dbReference>
<proteinExistence type="inferred from homology"/>
<evidence type="ECO:0000256" key="3">
    <source>
        <dbReference type="ARBA" id="ARBA00010067"/>
    </source>
</evidence>